<keyword evidence="3" id="KW-1185">Reference proteome</keyword>
<protein>
    <submittedName>
        <fullName evidence="2">PLD-like domain-containing protein</fullName>
    </submittedName>
</protein>
<dbReference type="EMBL" id="FTNI01000070">
    <property type="protein sequence ID" value="SIS25457.1"/>
    <property type="molecule type" value="Genomic_DNA"/>
</dbReference>
<dbReference type="InterPro" id="IPR025202">
    <property type="entry name" value="PLD-like_dom"/>
</dbReference>
<sequence>MDTRAARLLAAWSAADPPVPGSAVALALETASRMRDDAQRHRTDIVVSGPYSDEVPVRLTSSVIIEVIRASRTSLLVVSFAAFGVTEVVHELARAVRRGVRVDLVLEGNSGEGGALRGGSAASDAFEQLRPLAGFWTWADRPMAGSSVPALHAKVVAADEDIALLGSANLTDRALAHNLEIGVVLRDPDTVRRLVGHFRSLMRPEAGPLRPAK</sequence>
<dbReference type="InterPro" id="IPR047955">
    <property type="entry name" value="DrmC-like"/>
</dbReference>
<dbReference type="Proteomes" id="UP000186096">
    <property type="component" value="Unassembled WGS sequence"/>
</dbReference>
<dbReference type="SUPFAM" id="SSF56024">
    <property type="entry name" value="Phospholipase D/nuclease"/>
    <property type="match status" value="1"/>
</dbReference>
<dbReference type="Gene3D" id="3.30.870.10">
    <property type="entry name" value="Endonuclease Chain A"/>
    <property type="match status" value="1"/>
</dbReference>
<evidence type="ECO:0000313" key="2">
    <source>
        <dbReference type="EMBL" id="SIS25457.1"/>
    </source>
</evidence>
<dbReference type="SMART" id="SM00155">
    <property type="entry name" value="PLDc"/>
    <property type="match status" value="1"/>
</dbReference>
<feature type="domain" description="PLD phosphodiesterase" evidence="1">
    <location>
        <begin position="147"/>
        <end position="174"/>
    </location>
</feature>
<dbReference type="Pfam" id="PF13091">
    <property type="entry name" value="PLDc_2"/>
    <property type="match status" value="1"/>
</dbReference>
<proteinExistence type="predicted"/>
<name>A0A1N7HKT6_9ACTN</name>
<reference evidence="3" key="1">
    <citation type="submission" date="2017-01" db="EMBL/GenBank/DDBJ databases">
        <authorList>
            <person name="Varghese N."/>
            <person name="Submissions S."/>
        </authorList>
    </citation>
    <scope>NUCLEOTIDE SEQUENCE [LARGE SCALE GENOMIC DNA]</scope>
    <source>
        <strain evidence="3">ATCC 12950</strain>
    </source>
</reference>
<dbReference type="PANTHER" id="PTHR21248">
    <property type="entry name" value="CARDIOLIPIN SYNTHASE"/>
    <property type="match status" value="1"/>
</dbReference>
<accession>A0A1N7HKT6</accession>
<organism evidence="2 3">
    <name type="scientific">Microbispora rosea</name>
    <dbReference type="NCBI Taxonomy" id="58117"/>
    <lineage>
        <taxon>Bacteria</taxon>
        <taxon>Bacillati</taxon>
        <taxon>Actinomycetota</taxon>
        <taxon>Actinomycetes</taxon>
        <taxon>Streptosporangiales</taxon>
        <taxon>Streptosporangiaceae</taxon>
        <taxon>Microbispora</taxon>
    </lineage>
</organism>
<dbReference type="PROSITE" id="PS50035">
    <property type="entry name" value="PLD"/>
    <property type="match status" value="1"/>
</dbReference>
<dbReference type="GO" id="GO:0030572">
    <property type="term" value="F:phosphatidyltransferase activity"/>
    <property type="evidence" value="ECO:0007669"/>
    <property type="project" value="UniProtKB-ARBA"/>
</dbReference>
<dbReference type="GO" id="GO:0032049">
    <property type="term" value="P:cardiolipin biosynthetic process"/>
    <property type="evidence" value="ECO:0007669"/>
    <property type="project" value="UniProtKB-ARBA"/>
</dbReference>
<evidence type="ECO:0000259" key="1">
    <source>
        <dbReference type="PROSITE" id="PS50035"/>
    </source>
</evidence>
<dbReference type="OrthoDB" id="3378609at2"/>
<gene>
    <name evidence="2" type="ORF">SAMN05421833_1704</name>
</gene>
<evidence type="ECO:0000313" key="3">
    <source>
        <dbReference type="Proteomes" id="UP000186096"/>
    </source>
</evidence>
<dbReference type="InterPro" id="IPR001736">
    <property type="entry name" value="PLipase_D/transphosphatidylase"/>
</dbReference>
<dbReference type="AlphaFoldDB" id="A0A1N7HKT6"/>
<dbReference type="PANTHER" id="PTHR21248:SF22">
    <property type="entry name" value="PHOSPHOLIPASE D"/>
    <property type="match status" value="1"/>
</dbReference>
<dbReference type="STRING" id="58117.SAMN05421833_1704"/>
<dbReference type="NCBIfam" id="NF038319">
    <property type="entry name" value="DISARM_DrmC_I"/>
    <property type="match status" value="1"/>
</dbReference>